<evidence type="ECO:0000256" key="2">
    <source>
        <dbReference type="ARBA" id="ARBA00022737"/>
    </source>
</evidence>
<feature type="domain" description="C2H2-type" evidence="7">
    <location>
        <begin position="316"/>
        <end position="339"/>
    </location>
</feature>
<feature type="domain" description="C2H2-type" evidence="7">
    <location>
        <begin position="192"/>
        <end position="210"/>
    </location>
</feature>
<dbReference type="GO" id="GO:0008270">
    <property type="term" value="F:zinc ion binding"/>
    <property type="evidence" value="ECO:0007669"/>
    <property type="project" value="UniProtKB-KW"/>
</dbReference>
<dbReference type="FunFam" id="3.30.160.60:FF:000065">
    <property type="entry name" value="B-cell CLL/lymphoma 6, member B"/>
    <property type="match status" value="1"/>
</dbReference>
<gene>
    <name evidence="8" type="ORF">MELIAE_LOCUS12323</name>
</gene>
<evidence type="ECO:0000259" key="7">
    <source>
        <dbReference type="PROSITE" id="PS50157"/>
    </source>
</evidence>
<keyword evidence="2" id="KW-0677">Repeat</keyword>
<feature type="compositionally biased region" description="Basic and acidic residues" evidence="6">
    <location>
        <begin position="145"/>
        <end position="155"/>
    </location>
</feature>
<protein>
    <recommendedName>
        <fullName evidence="7">C2H2-type domain-containing protein</fullName>
    </recommendedName>
</protein>
<evidence type="ECO:0000256" key="6">
    <source>
        <dbReference type="SAM" id="MobiDB-lite"/>
    </source>
</evidence>
<feature type="region of interest" description="Disordered" evidence="6">
    <location>
        <begin position="133"/>
        <end position="155"/>
    </location>
</feature>
<dbReference type="Gene3D" id="3.30.160.60">
    <property type="entry name" value="Classic Zinc Finger"/>
    <property type="match status" value="4"/>
</dbReference>
<dbReference type="PANTHER" id="PTHR24403">
    <property type="entry name" value="ZINC FINGER PROTEIN"/>
    <property type="match status" value="1"/>
</dbReference>
<dbReference type="PROSITE" id="PS00028">
    <property type="entry name" value="ZINC_FINGER_C2H2_1"/>
    <property type="match status" value="4"/>
</dbReference>
<keyword evidence="1" id="KW-0479">Metal-binding</keyword>
<dbReference type="OrthoDB" id="2687452at2759"/>
<dbReference type="InterPro" id="IPR013087">
    <property type="entry name" value="Znf_C2H2_type"/>
</dbReference>
<feature type="domain" description="C2H2-type" evidence="7">
    <location>
        <begin position="284"/>
        <end position="307"/>
    </location>
</feature>
<evidence type="ECO:0000313" key="8">
    <source>
        <dbReference type="EMBL" id="CAH0563523.1"/>
    </source>
</evidence>
<accession>A0A9P0FMU7</accession>
<dbReference type="InterPro" id="IPR050688">
    <property type="entry name" value="Zinc_finger/UBP_domain"/>
</dbReference>
<evidence type="ECO:0000256" key="3">
    <source>
        <dbReference type="ARBA" id="ARBA00022771"/>
    </source>
</evidence>
<dbReference type="GO" id="GO:0005634">
    <property type="term" value="C:nucleus"/>
    <property type="evidence" value="ECO:0007669"/>
    <property type="project" value="TreeGrafter"/>
</dbReference>
<dbReference type="SUPFAM" id="SSF57667">
    <property type="entry name" value="beta-beta-alpha zinc fingers"/>
    <property type="match status" value="3"/>
</dbReference>
<keyword evidence="4" id="KW-0862">Zinc</keyword>
<dbReference type="PROSITE" id="PS50157">
    <property type="entry name" value="ZINC_FINGER_C2H2_2"/>
    <property type="match status" value="4"/>
</dbReference>
<dbReference type="AlphaFoldDB" id="A0A9P0FMU7"/>
<evidence type="ECO:0000313" key="9">
    <source>
        <dbReference type="Proteomes" id="UP001154078"/>
    </source>
</evidence>
<evidence type="ECO:0000256" key="5">
    <source>
        <dbReference type="PROSITE-ProRule" id="PRU00042"/>
    </source>
</evidence>
<feature type="compositionally biased region" description="Acidic residues" evidence="6">
    <location>
        <begin position="61"/>
        <end position="72"/>
    </location>
</feature>
<proteinExistence type="predicted"/>
<evidence type="ECO:0000256" key="1">
    <source>
        <dbReference type="ARBA" id="ARBA00022723"/>
    </source>
</evidence>
<dbReference type="Pfam" id="PF00096">
    <property type="entry name" value="zf-C2H2"/>
    <property type="match status" value="5"/>
</dbReference>
<keyword evidence="3 5" id="KW-0863">Zinc-finger</keyword>
<dbReference type="PANTHER" id="PTHR24403:SF107">
    <property type="entry name" value="ZINC FINGER PROTEIN 521"/>
    <property type="match status" value="1"/>
</dbReference>
<dbReference type="Proteomes" id="UP001154078">
    <property type="component" value="Chromosome 9"/>
</dbReference>
<organism evidence="8 9">
    <name type="scientific">Brassicogethes aeneus</name>
    <name type="common">Rape pollen beetle</name>
    <name type="synonym">Meligethes aeneus</name>
    <dbReference type="NCBI Taxonomy" id="1431903"/>
    <lineage>
        <taxon>Eukaryota</taxon>
        <taxon>Metazoa</taxon>
        <taxon>Ecdysozoa</taxon>
        <taxon>Arthropoda</taxon>
        <taxon>Hexapoda</taxon>
        <taxon>Insecta</taxon>
        <taxon>Pterygota</taxon>
        <taxon>Neoptera</taxon>
        <taxon>Endopterygota</taxon>
        <taxon>Coleoptera</taxon>
        <taxon>Polyphaga</taxon>
        <taxon>Cucujiformia</taxon>
        <taxon>Nitidulidae</taxon>
        <taxon>Meligethinae</taxon>
        <taxon>Brassicogethes</taxon>
    </lineage>
</organism>
<name>A0A9P0FMU7_BRAAE</name>
<feature type="domain" description="C2H2-type" evidence="7">
    <location>
        <begin position="160"/>
        <end position="183"/>
    </location>
</feature>
<feature type="region of interest" description="Disordered" evidence="6">
    <location>
        <begin position="58"/>
        <end position="83"/>
    </location>
</feature>
<evidence type="ECO:0000256" key="4">
    <source>
        <dbReference type="ARBA" id="ARBA00022833"/>
    </source>
</evidence>
<feature type="compositionally biased region" description="Basic and acidic residues" evidence="6">
    <location>
        <begin position="73"/>
        <end position="83"/>
    </location>
</feature>
<dbReference type="InterPro" id="IPR036236">
    <property type="entry name" value="Znf_C2H2_sf"/>
</dbReference>
<sequence length="343" mass="40179">MAENEVHLFDVEKENQSLLDTFEKVQSFVEQEIIEGNNNGECRKDCFVNVKHNLRSKINDSDEESDDSDPGDESEKTSCNIKKEIRDSDFSEEDYTNSSHYEDEVMFETKIEVEYHGVEYGNKDKSGDANEFIKKENIENTSPSRKSEIIKGDKSNGVKNRCPQCLKEFTRKANLKHHLKSQHGDPLQRKKYKCPQCPKAYTEARYLKKHVSRCNIKYNGFEHTCPHCPKVYINKHQFKQHVESQHGDPSHRKKYKCPQCDVMFSSIFSKSRHVQIQHSLCAKYSCLHCPKAFTRSEHLKSHVRIKHGDPLERKKYKCPHCPKAYTYNHNLKKHVQRCHKLIC</sequence>
<dbReference type="GO" id="GO:0045944">
    <property type="term" value="P:positive regulation of transcription by RNA polymerase II"/>
    <property type="evidence" value="ECO:0007669"/>
    <property type="project" value="TreeGrafter"/>
</dbReference>
<reference evidence="8" key="1">
    <citation type="submission" date="2021-12" db="EMBL/GenBank/DDBJ databases">
        <authorList>
            <person name="King R."/>
        </authorList>
    </citation>
    <scope>NUCLEOTIDE SEQUENCE</scope>
</reference>
<keyword evidence="9" id="KW-1185">Reference proteome</keyword>
<dbReference type="SMART" id="SM00355">
    <property type="entry name" value="ZnF_C2H2"/>
    <property type="match status" value="6"/>
</dbReference>
<dbReference type="EMBL" id="OV121140">
    <property type="protein sequence ID" value="CAH0563523.1"/>
    <property type="molecule type" value="Genomic_DNA"/>
</dbReference>